<dbReference type="Proteomes" id="UP000475325">
    <property type="component" value="Unassembled WGS sequence"/>
</dbReference>
<accession>A0A7C8J001</accession>
<keyword evidence="1" id="KW-0472">Membrane</keyword>
<keyword evidence="1" id="KW-1133">Transmembrane helix</keyword>
<sequence length="463" mass="51963">MFERNTTNIHETHGLHGYFIAPWLRGYTHALFNLVVVKFELVIGVDIKYKMIPLLFVSLFGTITSAFYVEVVPVSFPDLGPWQLCHSTRPAQGKYELTLWAIDIVSTSCEATKGDPHFQLLEDVDPDLGRYALGGDKPKARDEHEEEIRNRGLKPMIMTEKNLNVALTYRVRAVGGDIVASFEPRRYGSEIPEEPVIGDVLKFVGGSNGLLNQNELGLQIDLVQIDAGDVYAGKENAGRKSIFRSESNPSPDANSPEVIFRISSPQRIYELNREILAAQKKPKKGFAPKEAVKNFFGGITKSISNKVSNAKETVKYGLERGLASVMGGDRMHIHGLEESFEEEKEQDGGRKGDLEDRITWQDRFGNDQDDNWERRLARFYGEGSNAGNVPQLYDNGEEKEMKDSLEDIEEGGEYYGEGRIIDPGIIQGNYVDEIKVEEKPKSMEIFEVEQGKPSPKLGSRNQV</sequence>
<keyword evidence="1" id="KW-0812">Transmembrane</keyword>
<feature type="transmembrane region" description="Helical" evidence="1">
    <location>
        <begin position="20"/>
        <end position="39"/>
    </location>
</feature>
<proteinExistence type="predicted"/>
<name>A0A7C8J001_ORBOL</name>
<feature type="transmembrane region" description="Helical" evidence="1">
    <location>
        <begin position="51"/>
        <end position="69"/>
    </location>
</feature>
<evidence type="ECO:0000313" key="2">
    <source>
        <dbReference type="EMBL" id="KAF3085089.1"/>
    </source>
</evidence>
<organism evidence="2 3">
    <name type="scientific">Orbilia oligospora</name>
    <name type="common">Nematode-trapping fungus</name>
    <name type="synonym">Arthrobotrys oligospora</name>
    <dbReference type="NCBI Taxonomy" id="2813651"/>
    <lineage>
        <taxon>Eukaryota</taxon>
        <taxon>Fungi</taxon>
        <taxon>Dikarya</taxon>
        <taxon>Ascomycota</taxon>
        <taxon>Pezizomycotina</taxon>
        <taxon>Orbiliomycetes</taxon>
        <taxon>Orbiliales</taxon>
        <taxon>Orbiliaceae</taxon>
        <taxon>Orbilia</taxon>
    </lineage>
</organism>
<dbReference type="AlphaFoldDB" id="A0A7C8J001"/>
<evidence type="ECO:0000256" key="1">
    <source>
        <dbReference type="SAM" id="Phobius"/>
    </source>
</evidence>
<evidence type="ECO:0000313" key="3">
    <source>
        <dbReference type="Proteomes" id="UP000475325"/>
    </source>
</evidence>
<gene>
    <name evidence="2" type="ORF">TWF102_011714</name>
</gene>
<dbReference type="EMBL" id="WIQW01000093">
    <property type="protein sequence ID" value="KAF3085089.1"/>
    <property type="molecule type" value="Genomic_DNA"/>
</dbReference>
<reference evidence="2 3" key="1">
    <citation type="submission" date="2019-06" db="EMBL/GenBank/DDBJ databases">
        <authorList>
            <person name="Palmer J.M."/>
        </authorList>
    </citation>
    <scope>NUCLEOTIDE SEQUENCE [LARGE SCALE GENOMIC DNA]</scope>
    <source>
        <strain evidence="2 3">TWF102</strain>
    </source>
</reference>
<protein>
    <submittedName>
        <fullName evidence="2">Uncharacterized protein</fullName>
    </submittedName>
</protein>
<comment type="caution">
    <text evidence="2">The sequence shown here is derived from an EMBL/GenBank/DDBJ whole genome shotgun (WGS) entry which is preliminary data.</text>
</comment>